<dbReference type="AlphaFoldDB" id="A0A844W7D0"/>
<dbReference type="PANTHER" id="PTHR30531">
    <property type="entry name" value="FLAGELLAR BIOSYNTHETIC PROTEIN FLHB"/>
    <property type="match status" value="1"/>
</dbReference>
<keyword evidence="4" id="KW-0282">Flagellum</keyword>
<sequence>MSDQDDTAEKSHEPTPRKLEKAREKGEIARSTDLNTAAGYLGLLLAFAMLGPVTVQHLGDGLTAMLDAPARLGRAGDLDTRIVGRLSWAASAATLPIFLFPAVAVLMVILAQRGLIFRGSKLAPKLSRISPIANARNKFGRGGLFEFFKSFTKLVAYSTVLAGFLHMRSPQFLGLLETSSRAGIAVMAGLVVDFLIVVTLCAAAIGLLDFFWQRAEHLRRNRMSDQDLRDENKEAEGDPHLKNRRRQRAQDLALNQMMAAVPKADVVVVNPTHYAVALSWSRMRGDAPKVVAKGVDEIARRIRETAQEAGVPIHSDPPTARAIFETTEVGEEIRPAHYRAVAAAIRFSDRMRKRARSGAGLGR</sequence>
<feature type="transmembrane region" description="Helical" evidence="3">
    <location>
        <begin position="184"/>
        <end position="212"/>
    </location>
</feature>
<feature type="transmembrane region" description="Helical" evidence="3">
    <location>
        <begin position="88"/>
        <end position="111"/>
    </location>
</feature>
<evidence type="ECO:0000256" key="3">
    <source>
        <dbReference type="SAM" id="Phobius"/>
    </source>
</evidence>
<keyword evidence="4" id="KW-0969">Cilium</keyword>
<comment type="similarity">
    <text evidence="1">Belongs to the type III secretion exporter family.</text>
</comment>
<feature type="region of interest" description="Disordered" evidence="2">
    <location>
        <begin position="223"/>
        <end position="245"/>
    </location>
</feature>
<keyword evidence="3" id="KW-0472">Membrane</keyword>
<dbReference type="EMBL" id="WNXQ01000001">
    <property type="protein sequence ID" value="MWB76623.1"/>
    <property type="molecule type" value="Genomic_DNA"/>
</dbReference>
<dbReference type="InterPro" id="IPR029025">
    <property type="entry name" value="T3SS_substrate_exporter_C"/>
</dbReference>
<dbReference type="InterPro" id="IPR006135">
    <property type="entry name" value="T3SS_substrate_exporter"/>
</dbReference>
<accession>A0A844W7D0</accession>
<evidence type="ECO:0000256" key="2">
    <source>
        <dbReference type="SAM" id="MobiDB-lite"/>
    </source>
</evidence>
<dbReference type="GO" id="GO:0009306">
    <property type="term" value="P:protein secretion"/>
    <property type="evidence" value="ECO:0007669"/>
    <property type="project" value="InterPro"/>
</dbReference>
<dbReference type="Proteomes" id="UP000443843">
    <property type="component" value="Unassembled WGS sequence"/>
</dbReference>
<dbReference type="RefSeq" id="WP_160380763.1">
    <property type="nucleotide sequence ID" value="NZ_WNXQ01000001.1"/>
</dbReference>
<feature type="transmembrane region" description="Helical" evidence="3">
    <location>
        <begin position="37"/>
        <end position="55"/>
    </location>
</feature>
<name>A0A844W7D0_9RHOB</name>
<reference evidence="4 5" key="1">
    <citation type="submission" date="2019-11" db="EMBL/GenBank/DDBJ databases">
        <title>Pseudooceanicola pacifica sp. nov., isolated from deep-sea sediment of the Pacific Ocean.</title>
        <authorList>
            <person name="Lyu L."/>
        </authorList>
    </citation>
    <scope>NUCLEOTIDE SEQUENCE [LARGE SCALE GENOMIC DNA]</scope>
    <source>
        <strain evidence="4 5">216_PA32_1</strain>
    </source>
</reference>
<feature type="transmembrane region" description="Helical" evidence="3">
    <location>
        <begin position="144"/>
        <end position="164"/>
    </location>
</feature>
<dbReference type="GO" id="GO:0005886">
    <property type="term" value="C:plasma membrane"/>
    <property type="evidence" value="ECO:0007669"/>
    <property type="project" value="TreeGrafter"/>
</dbReference>
<dbReference type="SUPFAM" id="SSF160544">
    <property type="entry name" value="EscU C-terminal domain-like"/>
    <property type="match status" value="1"/>
</dbReference>
<keyword evidence="3" id="KW-1133">Transmembrane helix</keyword>
<keyword evidence="4" id="KW-0966">Cell projection</keyword>
<keyword evidence="3" id="KW-0812">Transmembrane</keyword>
<evidence type="ECO:0000313" key="4">
    <source>
        <dbReference type="EMBL" id="MWB76623.1"/>
    </source>
</evidence>
<feature type="compositionally biased region" description="Basic and acidic residues" evidence="2">
    <location>
        <begin position="223"/>
        <end position="241"/>
    </location>
</feature>
<dbReference type="Pfam" id="PF01312">
    <property type="entry name" value="Bac_export_2"/>
    <property type="match status" value="1"/>
</dbReference>
<gene>
    <name evidence="4" type="primary">flhB</name>
    <name evidence="4" type="ORF">GLS40_01145</name>
</gene>
<feature type="compositionally biased region" description="Basic and acidic residues" evidence="2">
    <location>
        <begin position="7"/>
        <end position="26"/>
    </location>
</feature>
<dbReference type="PANTHER" id="PTHR30531:SF12">
    <property type="entry name" value="FLAGELLAR BIOSYNTHETIC PROTEIN FLHB"/>
    <property type="match status" value="1"/>
</dbReference>
<proteinExistence type="inferred from homology"/>
<comment type="caution">
    <text evidence="4">The sequence shown here is derived from an EMBL/GenBank/DDBJ whole genome shotgun (WGS) entry which is preliminary data.</text>
</comment>
<evidence type="ECO:0000313" key="5">
    <source>
        <dbReference type="Proteomes" id="UP000443843"/>
    </source>
</evidence>
<evidence type="ECO:0000256" key="1">
    <source>
        <dbReference type="ARBA" id="ARBA00010690"/>
    </source>
</evidence>
<dbReference type="PRINTS" id="PR00950">
    <property type="entry name" value="TYPE3IMSPROT"/>
</dbReference>
<keyword evidence="5" id="KW-1185">Reference proteome</keyword>
<feature type="region of interest" description="Disordered" evidence="2">
    <location>
        <begin position="1"/>
        <end position="26"/>
    </location>
</feature>
<protein>
    <submittedName>
        <fullName evidence="4">Flagellar type III secretion system protein FlhB</fullName>
    </submittedName>
</protein>
<dbReference type="Gene3D" id="3.40.1690.10">
    <property type="entry name" value="secretion proteins EscU"/>
    <property type="match status" value="1"/>
</dbReference>
<organism evidence="4 5">
    <name type="scientific">Pseudooceanicola pacificus</name>
    <dbReference type="NCBI Taxonomy" id="2676438"/>
    <lineage>
        <taxon>Bacteria</taxon>
        <taxon>Pseudomonadati</taxon>
        <taxon>Pseudomonadota</taxon>
        <taxon>Alphaproteobacteria</taxon>
        <taxon>Rhodobacterales</taxon>
        <taxon>Paracoccaceae</taxon>
        <taxon>Pseudooceanicola</taxon>
    </lineage>
</organism>